<dbReference type="SUPFAM" id="SSF53756">
    <property type="entry name" value="UDP-Glycosyltransferase/glycogen phosphorylase"/>
    <property type="match status" value="1"/>
</dbReference>
<dbReference type="GO" id="GO:0016758">
    <property type="term" value="F:hexosyltransferase activity"/>
    <property type="evidence" value="ECO:0007669"/>
    <property type="project" value="UniProtKB-ARBA"/>
</dbReference>
<keyword evidence="3" id="KW-1185">Reference proteome</keyword>
<dbReference type="InterPro" id="IPR050426">
    <property type="entry name" value="Glycosyltransferase_28"/>
</dbReference>
<dbReference type="EMBL" id="FNQB01000003">
    <property type="protein sequence ID" value="SDZ43028.1"/>
    <property type="molecule type" value="Genomic_DNA"/>
</dbReference>
<gene>
    <name evidence="2" type="ORF">SAMN05421684_4941</name>
</gene>
<dbReference type="RefSeq" id="WP_090797902.1">
    <property type="nucleotide sequence ID" value="NZ_BOND01000004.1"/>
</dbReference>
<dbReference type="Gene3D" id="3.40.50.2000">
    <property type="entry name" value="Glycogen Phosphorylase B"/>
    <property type="match status" value="2"/>
</dbReference>
<dbReference type="InterPro" id="IPR010610">
    <property type="entry name" value="EryCIII-like_C"/>
</dbReference>
<evidence type="ECO:0000313" key="3">
    <source>
        <dbReference type="Proteomes" id="UP000199632"/>
    </source>
</evidence>
<dbReference type="Proteomes" id="UP000199632">
    <property type="component" value="Unassembled WGS sequence"/>
</dbReference>
<sequence length="426" mass="45224">MSSVLLCSAPVHGHVSPLLSVASHLVATGHRVRFLTGARYRAAVEGTGAEFLPLPAGADFDDTALDREFPDRTNHQGLDRLRYDLREVFLRPMPDQIAAVDAALAAEPTDAVLAEMLFIGAAALARRPRASRPTLVCLGIVPLSLKSRHAAPFGLGLHPMPGPIGRLRNGMLNVAVEKVVFGSVQRYAQRVHQSATGHRLPGFVLDWPSWTDAVVQFTVPGFEYPRPDRDGLVHFVGPVSRGGAGDQPLPPWWGELSSGRPVVHVTQGTIANQDHTALIRPTIDALAGDDVLVVVSTGGRPAETLEGPLPDNVRVASYLPYDLLLPLTDVMVTNGGYGGVHFALRHGVPLVVAGTTEDKIEVTARVAWSGVGINLKTDTPTSEAVGTAVRTVLAQPDYRKAAERIGGEILAAPGLAGLATLIARIA</sequence>
<feature type="domain" description="Erythromycin biosynthesis protein CIII-like C-terminal" evidence="1">
    <location>
        <begin position="283"/>
        <end position="414"/>
    </location>
</feature>
<dbReference type="InterPro" id="IPR002213">
    <property type="entry name" value="UDP_glucos_trans"/>
</dbReference>
<proteinExistence type="predicted"/>
<dbReference type="PANTHER" id="PTHR48050">
    <property type="entry name" value="STEROL 3-BETA-GLUCOSYLTRANSFERASE"/>
    <property type="match status" value="1"/>
</dbReference>
<evidence type="ECO:0000259" key="1">
    <source>
        <dbReference type="Pfam" id="PF06722"/>
    </source>
</evidence>
<dbReference type="PANTHER" id="PTHR48050:SF13">
    <property type="entry name" value="STEROL 3-BETA-GLUCOSYLTRANSFERASE UGT80A2"/>
    <property type="match status" value="1"/>
</dbReference>
<protein>
    <submittedName>
        <fullName evidence="2">UDP:flavonoid glycosyltransferase YjiC, YdhE family</fullName>
    </submittedName>
</protein>
<dbReference type="GO" id="GO:0008194">
    <property type="term" value="F:UDP-glycosyltransferase activity"/>
    <property type="evidence" value="ECO:0007669"/>
    <property type="project" value="InterPro"/>
</dbReference>
<dbReference type="OrthoDB" id="6620093at2"/>
<keyword evidence="2" id="KW-0808">Transferase</keyword>
<evidence type="ECO:0000313" key="2">
    <source>
        <dbReference type="EMBL" id="SDZ43028.1"/>
    </source>
</evidence>
<dbReference type="Pfam" id="PF06722">
    <property type="entry name" value="EryCIII-like_C"/>
    <property type="match status" value="1"/>
</dbReference>
<dbReference type="AlphaFoldDB" id="A0A1H3SZH7"/>
<accession>A0A1H3SZH7</accession>
<dbReference type="CDD" id="cd03784">
    <property type="entry name" value="GT1_Gtf-like"/>
    <property type="match status" value="1"/>
</dbReference>
<dbReference type="GO" id="GO:0017000">
    <property type="term" value="P:antibiotic biosynthetic process"/>
    <property type="evidence" value="ECO:0007669"/>
    <property type="project" value="UniProtKB-ARBA"/>
</dbReference>
<dbReference type="FunFam" id="3.40.50.2000:FF:000072">
    <property type="entry name" value="Glycosyl transferase"/>
    <property type="match status" value="1"/>
</dbReference>
<reference evidence="3" key="1">
    <citation type="submission" date="2016-10" db="EMBL/GenBank/DDBJ databases">
        <authorList>
            <person name="Varghese N."/>
            <person name="Submissions S."/>
        </authorList>
    </citation>
    <scope>NUCLEOTIDE SEQUENCE [LARGE SCALE GENOMIC DNA]</scope>
    <source>
        <strain evidence="3">DSM 44718</strain>
    </source>
</reference>
<organism evidence="2 3">
    <name type="scientific">Asanoa ishikariensis</name>
    <dbReference type="NCBI Taxonomy" id="137265"/>
    <lineage>
        <taxon>Bacteria</taxon>
        <taxon>Bacillati</taxon>
        <taxon>Actinomycetota</taxon>
        <taxon>Actinomycetes</taxon>
        <taxon>Micromonosporales</taxon>
        <taxon>Micromonosporaceae</taxon>
        <taxon>Asanoa</taxon>
    </lineage>
</organism>
<dbReference type="STRING" id="137265.SAMN05421684_4941"/>
<name>A0A1H3SZH7_9ACTN</name>